<sequence>MTSDGLRGEGASTGADGPVEADGRVDDQAPDDDATVERAARHMARELCAGFRYHDRGEREAATASFAAVDRRQFAHLDEAAARRAARAYVDALWAKDDLEADHMVDDCIDPASIGDGDWGPVHDALAERADAVGMDPAYATATTRAWRSHKANDDYWTPMLRAQLIEFRAASGDHDYPNKPSDGREGFGAAPVRYLLGVELHDLHDEACWEEAVQVMEPYYARILRSHRDD</sequence>
<reference evidence="2 3" key="1">
    <citation type="journal article" date="2019" name="Int. J. Syst. Evol. Microbiol.">
        <title>The Global Catalogue of Microorganisms (GCM) 10K type strain sequencing project: providing services to taxonomists for standard genome sequencing and annotation.</title>
        <authorList>
            <consortium name="The Broad Institute Genomics Platform"/>
            <consortium name="The Broad Institute Genome Sequencing Center for Infectious Disease"/>
            <person name="Wu L."/>
            <person name="Ma J."/>
        </authorList>
    </citation>
    <scope>NUCLEOTIDE SEQUENCE [LARGE SCALE GENOMIC DNA]</scope>
    <source>
        <strain evidence="2 3">DT55</strain>
    </source>
</reference>
<accession>A0ABD5WVZ8</accession>
<dbReference type="EMBL" id="JBHTAG010000002">
    <property type="protein sequence ID" value="MFC7096486.1"/>
    <property type="molecule type" value="Genomic_DNA"/>
</dbReference>
<dbReference type="GeneID" id="79269624"/>
<comment type="caution">
    <text evidence="2">The sequence shown here is derived from an EMBL/GenBank/DDBJ whole genome shotgun (WGS) entry which is preliminary data.</text>
</comment>
<gene>
    <name evidence="2" type="ORF">ACFQKD_04145</name>
</gene>
<feature type="region of interest" description="Disordered" evidence="1">
    <location>
        <begin position="1"/>
        <end position="33"/>
    </location>
</feature>
<organism evidence="2 3">
    <name type="scientific">Halobaculum marinum</name>
    <dbReference type="NCBI Taxonomy" id="3031996"/>
    <lineage>
        <taxon>Archaea</taxon>
        <taxon>Methanobacteriati</taxon>
        <taxon>Methanobacteriota</taxon>
        <taxon>Stenosarchaea group</taxon>
        <taxon>Halobacteria</taxon>
        <taxon>Halobacteriales</taxon>
        <taxon>Haloferacaceae</taxon>
        <taxon>Halobaculum</taxon>
    </lineage>
</organism>
<evidence type="ECO:0000313" key="2">
    <source>
        <dbReference type="EMBL" id="MFC7096486.1"/>
    </source>
</evidence>
<protein>
    <submittedName>
        <fullName evidence="2">Uncharacterized protein</fullName>
    </submittedName>
</protein>
<evidence type="ECO:0000313" key="3">
    <source>
        <dbReference type="Proteomes" id="UP001596388"/>
    </source>
</evidence>
<dbReference type="AlphaFoldDB" id="A0ABD5WVZ8"/>
<proteinExistence type="predicted"/>
<dbReference type="RefSeq" id="WP_276239042.1">
    <property type="nucleotide sequence ID" value="NZ_CP119989.1"/>
</dbReference>
<dbReference type="Proteomes" id="UP001596388">
    <property type="component" value="Unassembled WGS sequence"/>
</dbReference>
<keyword evidence="3" id="KW-1185">Reference proteome</keyword>
<evidence type="ECO:0000256" key="1">
    <source>
        <dbReference type="SAM" id="MobiDB-lite"/>
    </source>
</evidence>
<name>A0ABD5WVZ8_9EURY</name>